<dbReference type="NCBIfam" id="TIGR00231">
    <property type="entry name" value="small_GTP"/>
    <property type="match status" value="1"/>
</dbReference>
<dbReference type="GO" id="GO:0005829">
    <property type="term" value="C:cytosol"/>
    <property type="evidence" value="ECO:0007669"/>
    <property type="project" value="TreeGrafter"/>
</dbReference>
<dbReference type="InterPro" id="IPR036925">
    <property type="entry name" value="TIF_IF2_dom3_sf"/>
</dbReference>
<dbReference type="InterPro" id="IPR000178">
    <property type="entry name" value="TF_IF2_bacterial-like"/>
</dbReference>
<evidence type="ECO:0000256" key="11">
    <source>
        <dbReference type="SAM" id="MobiDB-lite"/>
    </source>
</evidence>
<accession>A0A1V4ESA8</accession>
<evidence type="ECO:0000256" key="10">
    <source>
        <dbReference type="RuleBase" id="RU000644"/>
    </source>
</evidence>
<dbReference type="SUPFAM" id="SSF52156">
    <property type="entry name" value="Initiation factor IF2/eIF5b, domain 3"/>
    <property type="match status" value="1"/>
</dbReference>
<keyword evidence="3 9" id="KW-0963">Cytoplasm</keyword>
<dbReference type="Gene3D" id="3.40.50.300">
    <property type="entry name" value="P-loop containing nucleotide triphosphate hydrolases"/>
    <property type="match status" value="1"/>
</dbReference>
<dbReference type="GO" id="GO:0003924">
    <property type="term" value="F:GTPase activity"/>
    <property type="evidence" value="ECO:0007669"/>
    <property type="project" value="UniProtKB-UniRule"/>
</dbReference>
<feature type="binding site" evidence="9">
    <location>
        <begin position="647"/>
        <end position="651"/>
    </location>
    <ligand>
        <name>GTP</name>
        <dbReference type="ChEBI" id="CHEBI:37565"/>
    </ligand>
</feature>
<feature type="region of interest" description="G-domain" evidence="9">
    <location>
        <begin position="595"/>
        <end position="743"/>
    </location>
</feature>
<evidence type="ECO:0000256" key="9">
    <source>
        <dbReference type="HAMAP-Rule" id="MF_00100"/>
    </source>
</evidence>
<comment type="subcellular location">
    <subcellularLocation>
        <location evidence="9">Cytoplasm</location>
    </subcellularLocation>
</comment>
<sequence>MTKLRVYEYAKQLNMSSKEIITILGRLNMPVNNHMSVMEPGMVSAVESFFSDVKARAATKTAAEQQRIQAQEAARKRQLEQSSSEGEANITGNGLNEKDGNERLANGAVIAPIRKDEERQATNLERSRTLTVEHDQPPVAKEAHTEASVIPAAREDSAITGARSTQLQTGTSRVDRNAGGSSSQGRQQSQGGRERFGDRSYDERTARAGNTSQDGASATAVEQSPSQNSGPRYQTTDRPYGNRPQGDRPQGDRPYGNRPQGDRPQGDRPYGNRPQGDRTQGDRPYGNRPQGDRPQGDRPYGNRPQGDRPQGDRPYGNRPQGDRPQGDRPYGNRPQGDRPQGDRPYGNRPQGDRPYGNRPQGDRPYGNRPQGERTGGYAGGAPRSGGGAPRSGGGAPRSGGGAPGGNRPFGDRPARTSDAGRPAGFGPDRKPAGRNDARGGRAFGGGTAGSPNGADRGGQNSASRNKRGGDRTQNSRNTSSDRRENARKIQPPRGRKGRAEQVTRTFEGPRTIKVDGPMTVSEFAHMLRREASEVIKKLLFLGVLVTINQEIDTDTMVLVGNEFGTEVQVAAPRDIEAEEMLHEVVDQETLEHRAPIVTIMGHVDHGKTTLLDSIRETNVTASEAGGITQHIGAYQVEINHKKITFLDTPGHEAFTTMRARGAQVTDITVLVVAADDGVMPQTVEAINHAKAANVPIIVAVNKMDKPGANPDRVKQELTEHGLVAEEWGGDTIFVPVSALKREGIDTLLEMILLVAEVADLKASLSSRARGSVIEAQLDKGRGPVATILVQTGTLRVGDVVVAGNTFGKVRAMVNDRGRRVKEAYPSTPVEIVGLGDVPSAGDPFVVYDDERQARQVAERRAGRQRAEELGATSRVTLDDLYKQIQEGEVKDLNLILKADVHGSSEAVLGALQKIDVSGVRIRVLHTGVGAITESDILLASASNAIVIGFNVRPEPNAQRMGESEKVDVRLYRVIYNLIEEIEAALKGMLDPVYKEVVLGRAEIRQVFKVSKIGNIAGAMVQEGKLVRDSQARLIRGGVVIHDGRLDSLKRFKDDAREVAFGYECGLTFERFNDIKEGDIVEAYKMEVVKQD</sequence>
<dbReference type="Pfam" id="PF00009">
    <property type="entry name" value="GTP_EFTU"/>
    <property type="match status" value="1"/>
</dbReference>
<gene>
    <name evidence="9" type="primary">infB</name>
    <name evidence="13" type="ORF">B2M26_11345</name>
</gene>
<reference evidence="13 14" key="1">
    <citation type="submission" date="2017-02" db="EMBL/GenBank/DDBJ databases">
        <title>Draft genome of Acidibacillus ferrooxidans Huett2.</title>
        <authorList>
            <person name="Schopf S."/>
        </authorList>
    </citation>
    <scope>NUCLEOTIDE SEQUENCE [LARGE SCALE GENOMIC DNA]</scope>
    <source>
        <strain evidence="13 14">Huett2</strain>
    </source>
</reference>
<evidence type="ECO:0000256" key="6">
    <source>
        <dbReference type="ARBA" id="ARBA00022917"/>
    </source>
</evidence>
<dbReference type="FunFam" id="2.40.30.10:FF:000007">
    <property type="entry name" value="Translation initiation factor IF-2"/>
    <property type="match status" value="1"/>
</dbReference>
<dbReference type="FunFam" id="2.40.30.10:FF:000008">
    <property type="entry name" value="Translation initiation factor IF-2"/>
    <property type="match status" value="1"/>
</dbReference>
<evidence type="ECO:0000256" key="4">
    <source>
        <dbReference type="ARBA" id="ARBA00022540"/>
    </source>
</evidence>
<keyword evidence="7 9" id="KW-0342">GTP-binding</keyword>
<feature type="compositionally biased region" description="Basic and acidic residues" evidence="11">
    <location>
        <begin position="113"/>
        <end position="145"/>
    </location>
</feature>
<dbReference type="InterPro" id="IPR023115">
    <property type="entry name" value="TIF_IF2_dom3"/>
</dbReference>
<evidence type="ECO:0000256" key="5">
    <source>
        <dbReference type="ARBA" id="ARBA00022741"/>
    </source>
</evidence>
<dbReference type="Pfam" id="PF11987">
    <property type="entry name" value="IF-2"/>
    <property type="match status" value="1"/>
</dbReference>
<evidence type="ECO:0000256" key="7">
    <source>
        <dbReference type="ARBA" id="ARBA00023134"/>
    </source>
</evidence>
<feature type="compositionally biased region" description="Basic and acidic residues" evidence="11">
    <location>
        <begin position="192"/>
        <end position="206"/>
    </location>
</feature>
<dbReference type="PANTHER" id="PTHR43381">
    <property type="entry name" value="TRANSLATION INITIATION FACTOR IF-2-RELATED"/>
    <property type="match status" value="1"/>
</dbReference>
<dbReference type="CDD" id="cd01887">
    <property type="entry name" value="IF2_eIF5B"/>
    <property type="match status" value="1"/>
</dbReference>
<feature type="compositionally biased region" description="Low complexity" evidence="11">
    <location>
        <begin position="179"/>
        <end position="191"/>
    </location>
</feature>
<dbReference type="SUPFAM" id="SSF50447">
    <property type="entry name" value="Translation proteins"/>
    <property type="match status" value="2"/>
</dbReference>
<name>A0A1V4ESA8_9BACL</name>
<keyword evidence="4 9" id="KW-0396">Initiation factor</keyword>
<dbReference type="FunFam" id="3.40.50.10050:FF:000001">
    <property type="entry name" value="Translation initiation factor IF-2"/>
    <property type="match status" value="1"/>
</dbReference>
<keyword evidence="14" id="KW-1185">Reference proteome</keyword>
<dbReference type="InterPro" id="IPR027417">
    <property type="entry name" value="P-loop_NTPase"/>
</dbReference>
<dbReference type="PROSITE" id="PS51722">
    <property type="entry name" value="G_TR_2"/>
    <property type="match status" value="1"/>
</dbReference>
<dbReference type="Pfam" id="PF22042">
    <property type="entry name" value="EF-G_D2"/>
    <property type="match status" value="1"/>
</dbReference>
<feature type="compositionally biased region" description="Polar residues" evidence="11">
    <location>
        <begin position="208"/>
        <end position="237"/>
    </location>
</feature>
<dbReference type="GO" id="GO:0005525">
    <property type="term" value="F:GTP binding"/>
    <property type="evidence" value="ECO:0007669"/>
    <property type="project" value="UniProtKB-KW"/>
</dbReference>
<dbReference type="NCBIfam" id="TIGR00487">
    <property type="entry name" value="IF-2"/>
    <property type="match status" value="1"/>
</dbReference>
<feature type="compositionally biased region" description="Basic and acidic residues" evidence="11">
    <location>
        <begin position="427"/>
        <end position="439"/>
    </location>
</feature>
<evidence type="ECO:0000313" key="13">
    <source>
        <dbReference type="EMBL" id="OPG15644.1"/>
    </source>
</evidence>
<dbReference type="InterPro" id="IPR053905">
    <property type="entry name" value="EF-G-like_DII"/>
</dbReference>
<evidence type="ECO:0000256" key="3">
    <source>
        <dbReference type="ARBA" id="ARBA00022490"/>
    </source>
</evidence>
<dbReference type="PANTHER" id="PTHR43381:SF5">
    <property type="entry name" value="TR-TYPE G DOMAIN-CONTAINING PROTEIN"/>
    <property type="match status" value="1"/>
</dbReference>
<dbReference type="Gene3D" id="3.40.50.10050">
    <property type="entry name" value="Translation initiation factor IF- 2, domain 3"/>
    <property type="match status" value="1"/>
</dbReference>
<feature type="domain" description="Tr-type G" evidence="12">
    <location>
        <begin position="592"/>
        <end position="761"/>
    </location>
</feature>
<dbReference type="InterPro" id="IPR044145">
    <property type="entry name" value="IF2_II"/>
</dbReference>
<protein>
    <recommendedName>
        <fullName evidence="2 9">Translation initiation factor IF-2</fullName>
    </recommendedName>
</protein>
<feature type="compositionally biased region" description="Polar residues" evidence="11">
    <location>
        <begin position="162"/>
        <end position="172"/>
    </location>
</feature>
<dbReference type="PROSITE" id="PS01176">
    <property type="entry name" value="IF2"/>
    <property type="match status" value="1"/>
</dbReference>
<feature type="compositionally biased region" description="Gly residues" evidence="11">
    <location>
        <begin position="373"/>
        <end position="404"/>
    </location>
</feature>
<comment type="function">
    <text evidence="8 9 10">One of the essential components for the initiation of protein synthesis. Protects formylmethionyl-tRNA from spontaneous hydrolysis and promotes its binding to the 30S ribosomal subunits. Also involved in the hydrolysis of GTP during the formation of the 70S ribosomal complex.</text>
</comment>
<evidence type="ECO:0000256" key="2">
    <source>
        <dbReference type="ARBA" id="ARBA00020675"/>
    </source>
</evidence>
<keyword evidence="5 9" id="KW-0547">Nucleotide-binding</keyword>
<dbReference type="EMBL" id="MWPS01000027">
    <property type="protein sequence ID" value="OPG15644.1"/>
    <property type="molecule type" value="Genomic_DNA"/>
</dbReference>
<dbReference type="Gene3D" id="2.40.30.10">
    <property type="entry name" value="Translation factors"/>
    <property type="match status" value="2"/>
</dbReference>
<dbReference type="InterPro" id="IPR009000">
    <property type="entry name" value="Transl_B-barrel_sf"/>
</dbReference>
<proteinExistence type="inferred from homology"/>
<keyword evidence="6 9" id="KW-0648">Protein biosynthesis</keyword>
<dbReference type="GO" id="GO:0003743">
    <property type="term" value="F:translation initiation factor activity"/>
    <property type="evidence" value="ECO:0007669"/>
    <property type="project" value="UniProtKB-UniRule"/>
</dbReference>
<dbReference type="Pfam" id="PF04760">
    <property type="entry name" value="IF2_N"/>
    <property type="match status" value="2"/>
</dbReference>
<dbReference type="FunFam" id="3.40.50.300:FF:000019">
    <property type="entry name" value="Translation initiation factor IF-2"/>
    <property type="match status" value="1"/>
</dbReference>
<dbReference type="InterPro" id="IPR000795">
    <property type="entry name" value="T_Tr_GTP-bd_dom"/>
</dbReference>
<dbReference type="CDD" id="cd03702">
    <property type="entry name" value="IF2_mtIF2_II"/>
    <property type="match status" value="1"/>
</dbReference>
<dbReference type="SUPFAM" id="SSF52540">
    <property type="entry name" value="P-loop containing nucleoside triphosphate hydrolases"/>
    <property type="match status" value="1"/>
</dbReference>
<comment type="caution">
    <text evidence="13">The sequence shown here is derived from an EMBL/GenBank/DDBJ whole genome shotgun (WGS) entry which is preliminary data.</text>
</comment>
<dbReference type="InterPro" id="IPR015760">
    <property type="entry name" value="TIF_IF2"/>
</dbReference>
<evidence type="ECO:0000259" key="12">
    <source>
        <dbReference type="PROSITE" id="PS51722"/>
    </source>
</evidence>
<evidence type="ECO:0000256" key="8">
    <source>
        <dbReference type="ARBA" id="ARBA00025162"/>
    </source>
</evidence>
<comment type="similarity">
    <text evidence="1 9 10">Belongs to the TRAFAC class translation factor GTPase superfamily. Classic translation factor GTPase family. IF-2 subfamily.</text>
</comment>
<feature type="compositionally biased region" description="Polar residues" evidence="11">
    <location>
        <begin position="80"/>
        <end position="94"/>
    </location>
</feature>
<dbReference type="Gene3D" id="1.10.10.2480">
    <property type="match status" value="1"/>
</dbReference>
<dbReference type="Proteomes" id="UP000190229">
    <property type="component" value="Unassembled WGS sequence"/>
</dbReference>
<evidence type="ECO:0000313" key="14">
    <source>
        <dbReference type="Proteomes" id="UP000190229"/>
    </source>
</evidence>
<dbReference type="InterPro" id="IPR006847">
    <property type="entry name" value="IF2_N"/>
</dbReference>
<feature type="region of interest" description="Disordered" evidence="11">
    <location>
        <begin position="74"/>
        <end position="502"/>
    </location>
</feature>
<feature type="binding site" evidence="9">
    <location>
        <begin position="601"/>
        <end position="608"/>
    </location>
    <ligand>
        <name>GTP</name>
        <dbReference type="ChEBI" id="CHEBI:37565"/>
    </ligand>
</feature>
<evidence type="ECO:0000256" key="1">
    <source>
        <dbReference type="ARBA" id="ARBA00007733"/>
    </source>
</evidence>
<dbReference type="InterPro" id="IPR005225">
    <property type="entry name" value="Small_GTP-bd"/>
</dbReference>
<dbReference type="AlphaFoldDB" id="A0A1V4ESA8"/>
<dbReference type="HAMAP" id="MF_00100_B">
    <property type="entry name" value="IF_2_B"/>
    <property type="match status" value="1"/>
</dbReference>
<feature type="binding site" evidence="9">
    <location>
        <begin position="701"/>
        <end position="704"/>
    </location>
    <ligand>
        <name>GTP</name>
        <dbReference type="ChEBI" id="CHEBI:37565"/>
    </ligand>
</feature>
<dbReference type="CDD" id="cd03692">
    <property type="entry name" value="mtIF2_IVc"/>
    <property type="match status" value="1"/>
</dbReference>
<organism evidence="13 14">
    <name type="scientific">Ferroacidibacillus organovorans</name>
    <dbReference type="NCBI Taxonomy" id="1765683"/>
    <lineage>
        <taxon>Bacteria</taxon>
        <taxon>Bacillati</taxon>
        <taxon>Bacillota</taxon>
        <taxon>Bacilli</taxon>
        <taxon>Bacillales</taxon>
        <taxon>Alicyclobacillaceae</taxon>
        <taxon>Ferroacidibacillus</taxon>
    </lineage>
</organism>